<dbReference type="SUPFAM" id="SSF54427">
    <property type="entry name" value="NTF2-like"/>
    <property type="match status" value="1"/>
</dbReference>
<organism evidence="2 3">
    <name type="scientific">Sphingobium nicotianae</name>
    <dbReference type="NCBI Taxonomy" id="2782607"/>
    <lineage>
        <taxon>Bacteria</taxon>
        <taxon>Pseudomonadati</taxon>
        <taxon>Pseudomonadota</taxon>
        <taxon>Alphaproteobacteria</taxon>
        <taxon>Sphingomonadales</taxon>
        <taxon>Sphingomonadaceae</taxon>
        <taxon>Sphingobium</taxon>
    </lineage>
</organism>
<dbReference type="RefSeq" id="WP_214621731.1">
    <property type="nucleotide sequence ID" value="NZ_JAHGAW010000002.1"/>
</dbReference>
<dbReference type="InterPro" id="IPR032710">
    <property type="entry name" value="NTF2-like_dom_sf"/>
</dbReference>
<reference evidence="2" key="1">
    <citation type="submission" date="2021-05" db="EMBL/GenBank/DDBJ databases">
        <title>Genome of Sphingobium sp. strain.</title>
        <authorList>
            <person name="Fan R."/>
        </authorList>
    </citation>
    <scope>NUCLEOTIDE SEQUENCE</scope>
    <source>
        <strain evidence="2">H33</strain>
    </source>
</reference>
<name>A0A9X1D9S5_9SPHN</name>
<dbReference type="AlphaFoldDB" id="A0A9X1D9S5"/>
<evidence type="ECO:0000313" key="2">
    <source>
        <dbReference type="EMBL" id="MBT2185980.1"/>
    </source>
</evidence>
<proteinExistence type="predicted"/>
<sequence>MRTEQEQANVRLVERIYEEVLGPIDSGAVDGLFDPGYIQHNPGIPTGADSLKAMLDRAKAKYPHAVHIVKRMIAEGDLVMAHVHIIFEPGTPGIAAVDIFRIENGLIAEHWDVAQPVSTEPNNANGMF</sequence>
<dbReference type="Gene3D" id="3.10.450.50">
    <property type="match status" value="1"/>
</dbReference>
<feature type="domain" description="SnoaL-like" evidence="1">
    <location>
        <begin position="13"/>
        <end position="110"/>
    </location>
</feature>
<dbReference type="PANTHER" id="PTHR38436">
    <property type="entry name" value="POLYKETIDE CYCLASE SNOAL-LIKE DOMAIN"/>
    <property type="match status" value="1"/>
</dbReference>
<dbReference type="EMBL" id="JAHGAW010000002">
    <property type="protein sequence ID" value="MBT2185980.1"/>
    <property type="molecule type" value="Genomic_DNA"/>
</dbReference>
<dbReference type="GO" id="GO:0030638">
    <property type="term" value="P:polyketide metabolic process"/>
    <property type="evidence" value="ECO:0007669"/>
    <property type="project" value="InterPro"/>
</dbReference>
<keyword evidence="3" id="KW-1185">Reference proteome</keyword>
<gene>
    <name evidence="2" type="ORF">KK488_03375</name>
</gene>
<comment type="caution">
    <text evidence="2">The sequence shown here is derived from an EMBL/GenBank/DDBJ whole genome shotgun (WGS) entry which is preliminary data.</text>
</comment>
<dbReference type="Pfam" id="PF12680">
    <property type="entry name" value="SnoaL_2"/>
    <property type="match status" value="1"/>
</dbReference>
<evidence type="ECO:0000313" key="3">
    <source>
        <dbReference type="Proteomes" id="UP001138757"/>
    </source>
</evidence>
<dbReference type="InterPro" id="IPR009959">
    <property type="entry name" value="Cyclase_SnoaL-like"/>
</dbReference>
<protein>
    <submittedName>
        <fullName evidence="2">Nuclear transport factor 2 family protein</fullName>
    </submittedName>
</protein>
<dbReference type="PANTHER" id="PTHR38436:SF1">
    <property type="entry name" value="ESTER CYCLASE"/>
    <property type="match status" value="1"/>
</dbReference>
<dbReference type="Proteomes" id="UP001138757">
    <property type="component" value="Unassembled WGS sequence"/>
</dbReference>
<accession>A0A9X1D9S5</accession>
<evidence type="ECO:0000259" key="1">
    <source>
        <dbReference type="Pfam" id="PF12680"/>
    </source>
</evidence>
<dbReference type="InterPro" id="IPR037401">
    <property type="entry name" value="SnoaL-like"/>
</dbReference>